<reference evidence="1" key="1">
    <citation type="submission" date="2019-08" db="EMBL/GenBank/DDBJ databases">
        <authorList>
            <person name="Kucharzyk K."/>
            <person name="Murdoch R.W."/>
            <person name="Higgins S."/>
            <person name="Loffler F."/>
        </authorList>
    </citation>
    <scope>NUCLEOTIDE SEQUENCE</scope>
</reference>
<evidence type="ECO:0000313" key="1">
    <source>
        <dbReference type="EMBL" id="MPM18125.1"/>
    </source>
</evidence>
<gene>
    <name evidence="1" type="ORF">SDC9_64531</name>
</gene>
<dbReference type="EMBL" id="VSSQ01002924">
    <property type="protein sequence ID" value="MPM18125.1"/>
    <property type="molecule type" value="Genomic_DNA"/>
</dbReference>
<sequence>MKTLVAPLNWGLGHATRCIPLIQKLLSEEHEIIIATDGHPLELLKTEFPDLLYVELPSYKIRYNKGKSQLTAMMRSIPVMLWGIIREHHQLKKIIREHQIEQVISDNRFGLWNKHIHSTYITHQLMIKMPKGLEFMTPVIWLGHRFFINRFDDCLIPDFEGEKNLSGDLSHKYPLPRHARFIGPLSRFTQFSTQSPIIPGLRFDTVALVSGPEPQRTIFEQQLIKRFKNTTERVLIIQGLPADKTPGQIEETHENITILPHLDTNNLASILLQAKKIICRSGYSTLMDLHALNCLDKAELIPTPGQTEQEYLALYLKQKKGAIETAPRVN</sequence>
<dbReference type="AlphaFoldDB" id="A0A644XPS0"/>
<organism evidence="1">
    <name type="scientific">bioreactor metagenome</name>
    <dbReference type="NCBI Taxonomy" id="1076179"/>
    <lineage>
        <taxon>unclassified sequences</taxon>
        <taxon>metagenomes</taxon>
        <taxon>ecological metagenomes</taxon>
    </lineage>
</organism>
<comment type="caution">
    <text evidence="1">The sequence shown here is derived from an EMBL/GenBank/DDBJ whole genome shotgun (WGS) entry which is preliminary data.</text>
</comment>
<proteinExistence type="predicted"/>
<dbReference type="SUPFAM" id="SSF53756">
    <property type="entry name" value="UDP-Glycosyltransferase/glycogen phosphorylase"/>
    <property type="match status" value="1"/>
</dbReference>
<accession>A0A644XPS0</accession>
<dbReference type="Gene3D" id="3.40.50.2000">
    <property type="entry name" value="Glycogen Phosphorylase B"/>
    <property type="match status" value="1"/>
</dbReference>
<name>A0A644XPS0_9ZZZZ</name>
<protein>
    <recommendedName>
        <fullName evidence="2">Undecaprenyldiphospho-muramoylpentapeptide beta-N-acetylglucosaminyltransferase</fullName>
    </recommendedName>
</protein>
<evidence type="ECO:0008006" key="2">
    <source>
        <dbReference type="Google" id="ProtNLM"/>
    </source>
</evidence>